<organism evidence="4 5">
    <name type="scientific">Granulosicoccus antarcticus IMCC3135</name>
    <dbReference type="NCBI Taxonomy" id="1192854"/>
    <lineage>
        <taxon>Bacteria</taxon>
        <taxon>Pseudomonadati</taxon>
        <taxon>Pseudomonadota</taxon>
        <taxon>Gammaproteobacteria</taxon>
        <taxon>Chromatiales</taxon>
        <taxon>Granulosicoccaceae</taxon>
        <taxon>Granulosicoccus</taxon>
    </lineage>
</organism>
<dbReference type="KEGG" id="gai:IMCC3135_02635"/>
<evidence type="ECO:0000256" key="2">
    <source>
        <dbReference type="PROSITE-ProRule" id="PRU00703"/>
    </source>
</evidence>
<feature type="domain" description="CBS" evidence="3">
    <location>
        <begin position="78"/>
        <end position="133"/>
    </location>
</feature>
<name>A0A2Z2NPD5_9GAMM</name>
<evidence type="ECO:0000313" key="4">
    <source>
        <dbReference type="EMBL" id="ASJ70640.1"/>
    </source>
</evidence>
<dbReference type="EMBL" id="CP018632">
    <property type="protein sequence ID" value="ASJ70640.1"/>
    <property type="molecule type" value="Genomic_DNA"/>
</dbReference>
<evidence type="ECO:0000313" key="5">
    <source>
        <dbReference type="Proteomes" id="UP000250079"/>
    </source>
</evidence>
<evidence type="ECO:0000259" key="3">
    <source>
        <dbReference type="PROSITE" id="PS51371"/>
    </source>
</evidence>
<accession>A0A2Z2NPD5</accession>
<dbReference type="PANTHER" id="PTHR43080:SF2">
    <property type="entry name" value="CBS DOMAIN-CONTAINING PROTEIN"/>
    <property type="match status" value="1"/>
</dbReference>
<dbReference type="Gene3D" id="3.10.580.10">
    <property type="entry name" value="CBS-domain"/>
    <property type="match status" value="2"/>
</dbReference>
<keyword evidence="1 2" id="KW-0129">CBS domain</keyword>
<protein>
    <submittedName>
        <fullName evidence="4">Hypoxic response protein 1</fullName>
    </submittedName>
</protein>
<dbReference type="PROSITE" id="PS51371">
    <property type="entry name" value="CBS"/>
    <property type="match status" value="2"/>
</dbReference>
<proteinExistence type="predicted"/>
<dbReference type="Pfam" id="PF00571">
    <property type="entry name" value="CBS"/>
    <property type="match status" value="2"/>
</dbReference>
<dbReference type="AlphaFoldDB" id="A0A2Z2NPD5"/>
<reference evidence="4 5" key="1">
    <citation type="submission" date="2016-12" db="EMBL/GenBank/DDBJ databases">
        <authorList>
            <person name="Song W.-J."/>
            <person name="Kurnit D.M."/>
        </authorList>
    </citation>
    <scope>NUCLEOTIDE SEQUENCE [LARGE SCALE GENOMIC DNA]</scope>
    <source>
        <strain evidence="4 5">IMCC3135</strain>
    </source>
</reference>
<dbReference type="RefSeq" id="WP_157735723.1">
    <property type="nucleotide sequence ID" value="NZ_CP018632.1"/>
</dbReference>
<dbReference type="InterPro" id="IPR046342">
    <property type="entry name" value="CBS_dom_sf"/>
</dbReference>
<dbReference type="PANTHER" id="PTHR43080">
    <property type="entry name" value="CBS DOMAIN-CONTAINING PROTEIN CBSX3, MITOCHONDRIAL"/>
    <property type="match status" value="1"/>
</dbReference>
<dbReference type="SUPFAM" id="SSF54631">
    <property type="entry name" value="CBS-domain pair"/>
    <property type="match status" value="1"/>
</dbReference>
<evidence type="ECO:0000256" key="1">
    <source>
        <dbReference type="ARBA" id="ARBA00023122"/>
    </source>
</evidence>
<feature type="domain" description="CBS" evidence="3">
    <location>
        <begin position="10"/>
        <end position="68"/>
    </location>
</feature>
<keyword evidence="5" id="KW-1185">Reference proteome</keyword>
<dbReference type="OrthoDB" id="9790355at2"/>
<gene>
    <name evidence="4" type="primary">hrp1_1</name>
    <name evidence="4" type="ORF">IMCC3135_02635</name>
</gene>
<dbReference type="InterPro" id="IPR051257">
    <property type="entry name" value="Diverse_CBS-Domain"/>
</dbReference>
<dbReference type="InterPro" id="IPR000644">
    <property type="entry name" value="CBS_dom"/>
</dbReference>
<dbReference type="Proteomes" id="UP000250079">
    <property type="component" value="Chromosome"/>
</dbReference>
<sequence>MKEPLLKSIMTPFPYSVESTASLTEAREMMQEHGVRHLPVTSSHQLTGLLDIMDIDSATEKLAEGTDPDQVTVKQVLADRDYYSVDLDQPLHAVLREMAYEHLSAAVVTTHGRLAGIFTATDACRAFADHLDRQFRPGEDEPPEAA</sequence>
<dbReference type="SMART" id="SM00116">
    <property type="entry name" value="CBS"/>
    <property type="match status" value="2"/>
</dbReference>